<evidence type="ECO:0000256" key="11">
    <source>
        <dbReference type="ARBA" id="ARBA00033056"/>
    </source>
</evidence>
<feature type="binding site" evidence="13">
    <location>
        <position position="186"/>
    </location>
    <ligand>
        <name>Mg(2+)</name>
        <dbReference type="ChEBI" id="CHEBI:18420"/>
        <label>1</label>
    </ligand>
</feature>
<evidence type="ECO:0000256" key="7">
    <source>
        <dbReference type="ARBA" id="ARBA00022842"/>
    </source>
</evidence>
<evidence type="ECO:0000256" key="5">
    <source>
        <dbReference type="ARBA" id="ARBA00022723"/>
    </source>
</evidence>
<evidence type="ECO:0000259" key="16">
    <source>
        <dbReference type="PROSITE" id="PS51462"/>
    </source>
</evidence>
<dbReference type="NCBIfam" id="TIGR00052">
    <property type="entry name" value="nudix-type nucleoside diphosphatase, YffH/AdpP family"/>
    <property type="match status" value="1"/>
</dbReference>
<dbReference type="GO" id="GO:0006753">
    <property type="term" value="P:nucleoside phosphate metabolic process"/>
    <property type="evidence" value="ECO:0007669"/>
    <property type="project" value="TreeGrafter"/>
</dbReference>
<evidence type="ECO:0000256" key="1">
    <source>
        <dbReference type="ARBA" id="ARBA00001946"/>
    </source>
</evidence>
<keyword evidence="18" id="KW-1185">Reference proteome</keyword>
<proteinExistence type="inferred from homology"/>
<comment type="cofactor">
    <cofactor evidence="1 13">
        <name>Mg(2+)</name>
        <dbReference type="ChEBI" id="CHEBI:18420"/>
    </cofactor>
</comment>
<feature type="compositionally biased region" description="Pro residues" evidence="15">
    <location>
        <begin position="27"/>
        <end position="36"/>
    </location>
</feature>
<evidence type="ECO:0000256" key="10">
    <source>
        <dbReference type="ARBA" id="ARBA00030308"/>
    </source>
</evidence>
<evidence type="ECO:0000256" key="15">
    <source>
        <dbReference type="SAM" id="MobiDB-lite"/>
    </source>
</evidence>
<keyword evidence="5 13" id="KW-0479">Metal-binding</keyword>
<feature type="domain" description="Nudix hydrolase" evidence="16">
    <location>
        <begin position="76"/>
        <end position="215"/>
    </location>
</feature>
<dbReference type="PANTHER" id="PTHR11839:SF5">
    <property type="entry name" value="ADP-RIBOSE PYROPHOSPHATASE"/>
    <property type="match status" value="1"/>
</dbReference>
<dbReference type="PANTHER" id="PTHR11839">
    <property type="entry name" value="UDP/ADP-SUGAR PYROPHOSPHATASE"/>
    <property type="match status" value="1"/>
</dbReference>
<evidence type="ECO:0000256" key="2">
    <source>
        <dbReference type="ARBA" id="ARBA00007482"/>
    </source>
</evidence>
<dbReference type="GO" id="GO:0019144">
    <property type="term" value="F:ADP-sugar diphosphatase activity"/>
    <property type="evidence" value="ECO:0007669"/>
    <property type="project" value="TreeGrafter"/>
</dbReference>
<comment type="function">
    <text evidence="8">Acts on ADP-mannose and ADP-glucose as well as ADP-ribose. Prevents glycogen biosynthesis. The reaction catalyzed by this enzyme is a limiting step of the gluconeogenic process.</text>
</comment>
<gene>
    <name evidence="17" type="ORF">J5Y10_10335</name>
</gene>
<feature type="binding site" evidence="13">
    <location>
        <position position="117"/>
    </location>
    <ligand>
        <name>Mg(2+)</name>
        <dbReference type="ChEBI" id="CHEBI:18420"/>
        <label>1</label>
    </ligand>
</feature>
<feature type="binding site" evidence="13">
    <location>
        <position position="133"/>
    </location>
    <ligand>
        <name>Mg(2+)</name>
        <dbReference type="ChEBI" id="CHEBI:18420"/>
        <label>1</label>
    </ligand>
</feature>
<evidence type="ECO:0000256" key="3">
    <source>
        <dbReference type="ARBA" id="ARBA00012453"/>
    </source>
</evidence>
<protein>
    <recommendedName>
        <fullName evidence="4">ADP-ribose pyrophosphatase</fullName>
        <ecNumber evidence="3">3.6.1.13</ecNumber>
    </recommendedName>
    <alternativeName>
        <fullName evidence="9">ADP-ribose diphosphatase</fullName>
    </alternativeName>
    <alternativeName>
        <fullName evidence="11">ADP-ribose phosphohydrolase</fullName>
    </alternativeName>
    <alternativeName>
        <fullName evidence="10">Adenosine diphosphoribose pyrophosphatase</fullName>
    </alternativeName>
</protein>
<dbReference type="GO" id="GO:0005829">
    <property type="term" value="C:cytosol"/>
    <property type="evidence" value="ECO:0007669"/>
    <property type="project" value="TreeGrafter"/>
</dbReference>
<evidence type="ECO:0000256" key="6">
    <source>
        <dbReference type="ARBA" id="ARBA00022801"/>
    </source>
</evidence>
<evidence type="ECO:0000256" key="12">
    <source>
        <dbReference type="ARBA" id="ARBA00049546"/>
    </source>
</evidence>
<evidence type="ECO:0000256" key="4">
    <source>
        <dbReference type="ARBA" id="ARBA00013297"/>
    </source>
</evidence>
<comment type="caution">
    <text evidence="17">The sequence shown here is derived from an EMBL/GenBank/DDBJ whole genome shotgun (WGS) entry which is preliminary data.</text>
</comment>
<dbReference type="InterPro" id="IPR015797">
    <property type="entry name" value="NUDIX_hydrolase-like_dom_sf"/>
</dbReference>
<dbReference type="AlphaFoldDB" id="A0A940MZ82"/>
<dbReference type="GO" id="GO:0019693">
    <property type="term" value="P:ribose phosphate metabolic process"/>
    <property type="evidence" value="ECO:0007669"/>
    <property type="project" value="TreeGrafter"/>
</dbReference>
<dbReference type="EC" id="3.6.1.13" evidence="3"/>
<keyword evidence="7 13" id="KW-0460">Magnesium</keyword>
<reference evidence="17" key="1">
    <citation type="submission" date="2021-03" db="EMBL/GenBank/DDBJ databases">
        <authorList>
            <person name="So Y."/>
        </authorList>
    </citation>
    <scope>NUCLEOTIDE SEQUENCE</scope>
    <source>
        <strain evidence="17">SG15</strain>
    </source>
</reference>
<evidence type="ECO:0000313" key="18">
    <source>
        <dbReference type="Proteomes" id="UP000677537"/>
    </source>
</evidence>
<organism evidence="17 18">
    <name type="scientific">Roseomonas indoligenes</name>
    <dbReference type="NCBI Taxonomy" id="2820811"/>
    <lineage>
        <taxon>Bacteria</taxon>
        <taxon>Pseudomonadati</taxon>
        <taxon>Pseudomonadota</taxon>
        <taxon>Alphaproteobacteria</taxon>
        <taxon>Acetobacterales</taxon>
        <taxon>Roseomonadaceae</taxon>
        <taxon>Roseomonas</taxon>
    </lineage>
</organism>
<dbReference type="GO" id="GO:0046872">
    <property type="term" value="F:metal ion binding"/>
    <property type="evidence" value="ECO:0007669"/>
    <property type="project" value="UniProtKB-KW"/>
</dbReference>
<name>A0A940MZ82_9PROT</name>
<dbReference type="RefSeq" id="WP_209373277.1">
    <property type="nucleotide sequence ID" value="NZ_JAGIZA010000005.1"/>
</dbReference>
<feature type="binding site" evidence="13">
    <location>
        <position position="137"/>
    </location>
    <ligand>
        <name>Mg(2+)</name>
        <dbReference type="ChEBI" id="CHEBI:18420"/>
        <label>1</label>
    </ligand>
</feature>
<dbReference type="InterPro" id="IPR020084">
    <property type="entry name" value="NUDIX_hydrolase_CS"/>
</dbReference>
<evidence type="ECO:0000313" key="17">
    <source>
        <dbReference type="EMBL" id="MBP0493171.1"/>
    </source>
</evidence>
<comment type="catalytic activity">
    <reaction evidence="12">
        <text>ADP-D-ribose + H2O = D-ribose 5-phosphate + AMP + 2 H(+)</text>
        <dbReference type="Rhea" id="RHEA:10412"/>
        <dbReference type="ChEBI" id="CHEBI:15377"/>
        <dbReference type="ChEBI" id="CHEBI:15378"/>
        <dbReference type="ChEBI" id="CHEBI:57967"/>
        <dbReference type="ChEBI" id="CHEBI:78346"/>
        <dbReference type="ChEBI" id="CHEBI:456215"/>
        <dbReference type="EC" id="3.6.1.13"/>
    </reaction>
</comment>
<dbReference type="PROSITE" id="PS51462">
    <property type="entry name" value="NUDIX"/>
    <property type="match status" value="1"/>
</dbReference>
<dbReference type="Pfam" id="PF00293">
    <property type="entry name" value="NUDIX"/>
    <property type="match status" value="1"/>
</dbReference>
<evidence type="ECO:0000256" key="8">
    <source>
        <dbReference type="ARBA" id="ARBA00025164"/>
    </source>
</evidence>
<evidence type="ECO:0000256" key="13">
    <source>
        <dbReference type="PIRSR" id="PIRSR604385-2"/>
    </source>
</evidence>
<feature type="short sequence motif" description="Nudix box" evidence="14">
    <location>
        <begin position="118"/>
        <end position="140"/>
    </location>
</feature>
<keyword evidence="6" id="KW-0378">Hydrolase</keyword>
<dbReference type="InterPro" id="IPR000086">
    <property type="entry name" value="NUDIX_hydrolase_dom"/>
</dbReference>
<feature type="compositionally biased region" description="Basic and acidic residues" evidence="15">
    <location>
        <begin position="16"/>
        <end position="26"/>
    </location>
</feature>
<evidence type="ECO:0000256" key="9">
    <source>
        <dbReference type="ARBA" id="ARBA00030162"/>
    </source>
</evidence>
<dbReference type="EMBL" id="JAGIZA010000005">
    <property type="protein sequence ID" value="MBP0493171.1"/>
    <property type="molecule type" value="Genomic_DNA"/>
</dbReference>
<feature type="region of interest" description="Disordered" evidence="15">
    <location>
        <begin position="1"/>
        <end position="40"/>
    </location>
</feature>
<dbReference type="Proteomes" id="UP000677537">
    <property type="component" value="Unassembled WGS sequence"/>
</dbReference>
<evidence type="ECO:0000256" key="14">
    <source>
        <dbReference type="PIRSR" id="PIRSR604385-3"/>
    </source>
</evidence>
<dbReference type="PROSITE" id="PS00893">
    <property type="entry name" value="NUDIX_BOX"/>
    <property type="match status" value="1"/>
</dbReference>
<dbReference type="InterPro" id="IPR004385">
    <property type="entry name" value="NDP_pyrophosphatase"/>
</dbReference>
<dbReference type="SUPFAM" id="SSF55811">
    <property type="entry name" value="Nudix"/>
    <property type="match status" value="1"/>
</dbReference>
<sequence>MTARKTESDGPAAPDRPAERPPERPKTAPPVPPHPLYHPESDEVVWNGRFPLQRVRFRYRRRDGTLSGPLTWELARRGEATMILPWDPVTDRIALIEQFRLPALAAGEEPRMVELPAGLVEPGESVPDTARRELEEEAGLSPTRLEPMGTFMLHQGYADERVHFHLACVSLEKGPAGTRGLASEEEETAVQVVDAAEAFAMVAENRIRNAPTALALLWLQVNHARLRDEWTR</sequence>
<comment type="similarity">
    <text evidence="2">Belongs to the Nudix hydrolase family. NudF subfamily.</text>
</comment>
<dbReference type="Gene3D" id="3.90.79.10">
    <property type="entry name" value="Nucleoside Triphosphate Pyrophosphohydrolase"/>
    <property type="match status" value="1"/>
</dbReference>
<dbReference type="GO" id="GO:0047631">
    <property type="term" value="F:ADP-ribose diphosphatase activity"/>
    <property type="evidence" value="ECO:0007669"/>
    <property type="project" value="UniProtKB-EC"/>
</dbReference>
<accession>A0A940MZ82</accession>